<accession>A0A914Y0Z8</accession>
<keyword evidence="2" id="KW-1185">Reference proteome</keyword>
<dbReference type="Proteomes" id="UP000887577">
    <property type="component" value="Unplaced"/>
</dbReference>
<protein>
    <submittedName>
        <fullName evidence="3">VWFA domain-containing protein</fullName>
    </submittedName>
</protein>
<dbReference type="WBParaSite" id="PSU_v2.g12896.t1">
    <property type="protein sequence ID" value="PSU_v2.g12896.t1"/>
    <property type="gene ID" value="PSU_v2.g12896"/>
</dbReference>
<dbReference type="AlphaFoldDB" id="A0A914Y0Z8"/>
<organism evidence="2 3">
    <name type="scientific">Panagrolaimus superbus</name>
    <dbReference type="NCBI Taxonomy" id="310955"/>
    <lineage>
        <taxon>Eukaryota</taxon>
        <taxon>Metazoa</taxon>
        <taxon>Ecdysozoa</taxon>
        <taxon>Nematoda</taxon>
        <taxon>Chromadorea</taxon>
        <taxon>Rhabditida</taxon>
        <taxon>Tylenchina</taxon>
        <taxon>Panagrolaimomorpha</taxon>
        <taxon>Panagrolaimoidea</taxon>
        <taxon>Panagrolaimidae</taxon>
        <taxon>Panagrolaimus</taxon>
    </lineage>
</organism>
<evidence type="ECO:0000313" key="2">
    <source>
        <dbReference type="Proteomes" id="UP000887577"/>
    </source>
</evidence>
<sequence>MVFISDTSDHALRNAMRFMPIFKNFNLQLTFVLLGSNVDSTKLTSFTTNFIYWPDLTQPQPANWGNLYYTAYGCNGVVTQQPPSTVSTVAPSTVQSSTLPTTTNTSPVSASSTTSNIATTVQSTTTIMPTATSNLPSSTSASSSFTSTTPVPYLPCQSWISFSYDDSVVLNNTDYETQMNFISSAITNINYPNRLRVNGVYTNVASFNSHQKIAQMQTEIISVQQTEISYSLLQEFGNLLTDVEAIGNNQNWTIGSLIFISDTSDSALSNANIFFHQLPPSVKITFVLLGPTTDSTKLTQFSTNFIYWSDLTKPKPDNWDTLSYAAFGCQ</sequence>
<name>A0A914Y0Z8_9BILA</name>
<evidence type="ECO:0000256" key="1">
    <source>
        <dbReference type="SAM" id="MobiDB-lite"/>
    </source>
</evidence>
<feature type="compositionally biased region" description="Low complexity" evidence="1">
    <location>
        <begin position="91"/>
        <end position="114"/>
    </location>
</feature>
<proteinExistence type="predicted"/>
<feature type="region of interest" description="Disordered" evidence="1">
    <location>
        <begin position="88"/>
        <end position="114"/>
    </location>
</feature>
<reference evidence="3" key="1">
    <citation type="submission" date="2022-11" db="UniProtKB">
        <authorList>
            <consortium name="WormBaseParasite"/>
        </authorList>
    </citation>
    <scope>IDENTIFICATION</scope>
</reference>
<evidence type="ECO:0000313" key="3">
    <source>
        <dbReference type="WBParaSite" id="PSU_v2.g12896.t1"/>
    </source>
</evidence>